<evidence type="ECO:0000256" key="3">
    <source>
        <dbReference type="ARBA" id="ARBA00022670"/>
    </source>
</evidence>
<dbReference type="OrthoDB" id="9772053at2"/>
<dbReference type="InterPro" id="IPR051464">
    <property type="entry name" value="Peptidase_M42_aminopept"/>
</dbReference>
<dbReference type="GO" id="GO:0006508">
    <property type="term" value="P:proteolysis"/>
    <property type="evidence" value="ECO:0007669"/>
    <property type="project" value="UniProtKB-KW"/>
</dbReference>
<dbReference type="CDD" id="cd05656">
    <property type="entry name" value="M42_Frv"/>
    <property type="match status" value="1"/>
</dbReference>
<dbReference type="EMBL" id="QEKT01000002">
    <property type="protein sequence ID" value="PVY85316.1"/>
    <property type="molecule type" value="Genomic_DNA"/>
</dbReference>
<feature type="binding site" evidence="8">
    <location>
        <position position="235"/>
    </location>
    <ligand>
        <name>Zn(2+)</name>
        <dbReference type="ChEBI" id="CHEBI:29105"/>
        <label>1</label>
    </ligand>
</feature>
<dbReference type="Proteomes" id="UP000245433">
    <property type="component" value="Unassembled WGS sequence"/>
</dbReference>
<dbReference type="InterPro" id="IPR017538">
    <property type="entry name" value="Pept_M42_glutamyl_aminopept"/>
</dbReference>
<comment type="cofactor">
    <cofactor evidence="8">
        <name>a divalent metal cation</name>
        <dbReference type="ChEBI" id="CHEBI:60240"/>
    </cofactor>
    <text evidence="8">Binds 2 divalent metal cations per subunit.</text>
</comment>
<feature type="binding site" evidence="8">
    <location>
        <position position="66"/>
    </location>
    <ligand>
        <name>Zn(2+)</name>
        <dbReference type="ChEBI" id="CHEBI:29105"/>
        <label>1</label>
    </ligand>
</feature>
<feature type="binding site" evidence="8">
    <location>
        <position position="180"/>
    </location>
    <ligand>
        <name>Zn(2+)</name>
        <dbReference type="ChEBI" id="CHEBI:29105"/>
        <label>1</label>
    </ligand>
</feature>
<evidence type="ECO:0000256" key="7">
    <source>
        <dbReference type="PIRSR" id="PIRSR001123-1"/>
    </source>
</evidence>
<accession>A0A2U1DCE2</accession>
<evidence type="ECO:0000256" key="1">
    <source>
        <dbReference type="ARBA" id="ARBA00006272"/>
    </source>
</evidence>
<dbReference type="Pfam" id="PF05343">
    <property type="entry name" value="Peptidase_M42"/>
    <property type="match status" value="1"/>
</dbReference>
<evidence type="ECO:0000256" key="4">
    <source>
        <dbReference type="ARBA" id="ARBA00022723"/>
    </source>
</evidence>
<dbReference type="RefSeq" id="WP_089938177.1">
    <property type="nucleotide sequence ID" value="NZ_CAKOEX010000002.1"/>
</dbReference>
<dbReference type="SUPFAM" id="SSF101821">
    <property type="entry name" value="Aminopeptidase/glucanase lid domain"/>
    <property type="match status" value="1"/>
</dbReference>
<feature type="binding site" evidence="8">
    <location>
        <position position="213"/>
    </location>
    <ligand>
        <name>Zn(2+)</name>
        <dbReference type="ChEBI" id="CHEBI:29105"/>
        <label>2</label>
    </ligand>
</feature>
<evidence type="ECO:0000313" key="9">
    <source>
        <dbReference type="EMBL" id="PVY85316.1"/>
    </source>
</evidence>
<proteinExistence type="inferred from homology"/>
<comment type="similarity">
    <text evidence="1 6">Belongs to the peptidase M42 family.</text>
</comment>
<dbReference type="GO" id="GO:0046872">
    <property type="term" value="F:metal ion binding"/>
    <property type="evidence" value="ECO:0007669"/>
    <property type="project" value="UniProtKB-UniRule"/>
</dbReference>
<comment type="caution">
    <text evidence="9">The sequence shown here is derived from an EMBL/GenBank/DDBJ whole genome shotgun (WGS) entry which is preliminary data.</text>
</comment>
<keyword evidence="3" id="KW-0645">Protease</keyword>
<feature type="active site" description="Proton acceptor" evidence="7">
    <location>
        <position position="212"/>
    </location>
</feature>
<organism evidence="9 10">
    <name type="scientific">Convivina intestini</name>
    <dbReference type="NCBI Taxonomy" id="1505726"/>
    <lineage>
        <taxon>Bacteria</taxon>
        <taxon>Bacillati</taxon>
        <taxon>Bacillota</taxon>
        <taxon>Bacilli</taxon>
        <taxon>Lactobacillales</taxon>
        <taxon>Lactobacillaceae</taxon>
        <taxon>Convivina</taxon>
    </lineage>
</organism>
<dbReference type="Gene3D" id="3.40.630.10">
    <property type="entry name" value="Zn peptidases"/>
    <property type="match status" value="1"/>
</dbReference>
<dbReference type="AlphaFoldDB" id="A0A2U1DCE2"/>
<dbReference type="PANTHER" id="PTHR32481">
    <property type="entry name" value="AMINOPEPTIDASE"/>
    <property type="match status" value="1"/>
</dbReference>
<dbReference type="PANTHER" id="PTHR32481:SF0">
    <property type="entry name" value="AMINOPEPTIDASE YPDE-RELATED"/>
    <property type="match status" value="1"/>
</dbReference>
<reference evidence="9 10" key="1">
    <citation type="submission" date="2018-04" db="EMBL/GenBank/DDBJ databases">
        <title>Genomic Encyclopedia of Type Strains, Phase IV (KMG-IV): sequencing the most valuable type-strain genomes for metagenomic binning, comparative biology and taxonomic classification.</title>
        <authorList>
            <person name="Goeker M."/>
        </authorList>
    </citation>
    <scope>NUCLEOTIDE SEQUENCE [LARGE SCALE GENOMIC DNA]</scope>
    <source>
        <strain evidence="9 10">DSM 28795</strain>
    </source>
</reference>
<keyword evidence="5" id="KW-0378">Hydrolase</keyword>
<dbReference type="InterPro" id="IPR008007">
    <property type="entry name" value="Peptidase_M42"/>
</dbReference>
<sequence length="356" mass="38676">MEDRTWQRIQKYTQLQGTSGQEANIAQAFRADLTPLVDEVSQNGLGGMFGVKNNQSTGPRVMFAAHMDEVGFMVKDILPAGTIQVVALGGWNPLAVSSQRFSLFTKNGVYPIVSASVSPHLLAKDQAITGLKIEDMLFDAGFVDREEAHEYGVRPGDFIVPDTQTTMLANQKRVVSKAWDNRFGLVTLLEALTQLQGVATPNTLIMGANTQEEVGLRSATAGVEQMRPDIYFAVDSSAADDNRGAQGHQGKLDQGTLLRVYDPTLVTPVRLKEFLLSVAEDNHIPYQYFLSQGGTDAGAAQKALQGVPSVALGVASRYIHTHETVWSIADFEAAQAFVVAIAKNLDQSNYELIMGK</sequence>
<gene>
    <name evidence="9" type="ORF">C7384_102136</name>
</gene>
<dbReference type="PIRSF" id="PIRSF001123">
    <property type="entry name" value="PepA_GA"/>
    <property type="match status" value="1"/>
</dbReference>
<evidence type="ECO:0000313" key="10">
    <source>
        <dbReference type="Proteomes" id="UP000245433"/>
    </source>
</evidence>
<feature type="binding site" evidence="8">
    <location>
        <position position="320"/>
    </location>
    <ligand>
        <name>Zn(2+)</name>
        <dbReference type="ChEBI" id="CHEBI:29105"/>
        <label>2</label>
    </ligand>
</feature>
<dbReference type="InterPro" id="IPR023367">
    <property type="entry name" value="Peptidase_M42_dom2"/>
</dbReference>
<keyword evidence="10" id="KW-1185">Reference proteome</keyword>
<evidence type="ECO:0000256" key="8">
    <source>
        <dbReference type="PIRSR" id="PIRSR001123-2"/>
    </source>
</evidence>
<evidence type="ECO:0000256" key="5">
    <source>
        <dbReference type="ARBA" id="ARBA00022801"/>
    </source>
</evidence>
<dbReference type="GO" id="GO:0004177">
    <property type="term" value="F:aminopeptidase activity"/>
    <property type="evidence" value="ECO:0007669"/>
    <property type="project" value="UniProtKB-UniRule"/>
</dbReference>
<protein>
    <submittedName>
        <fullName evidence="9">Glutamyl aminopeptidase</fullName>
    </submittedName>
</protein>
<evidence type="ECO:0000256" key="2">
    <source>
        <dbReference type="ARBA" id="ARBA00022438"/>
    </source>
</evidence>
<dbReference type="Gene3D" id="2.40.30.40">
    <property type="entry name" value="Peptidase M42, domain 2"/>
    <property type="match status" value="1"/>
</dbReference>
<keyword evidence="2 9" id="KW-0031">Aminopeptidase</keyword>
<name>A0A2U1DCE2_9LACO</name>
<keyword evidence="4 8" id="KW-0479">Metal-binding</keyword>
<feature type="binding site" evidence="8">
    <location>
        <position position="180"/>
    </location>
    <ligand>
        <name>Zn(2+)</name>
        <dbReference type="ChEBI" id="CHEBI:29105"/>
        <label>2</label>
    </ligand>
</feature>
<evidence type="ECO:0000256" key="6">
    <source>
        <dbReference type="PIRNR" id="PIRNR001123"/>
    </source>
</evidence>
<dbReference type="SUPFAM" id="SSF53187">
    <property type="entry name" value="Zn-dependent exopeptidases"/>
    <property type="match status" value="1"/>
</dbReference>
<dbReference type="NCBIfam" id="TIGR03107">
    <property type="entry name" value="glu_aminopep"/>
    <property type="match status" value="1"/>
</dbReference>